<evidence type="ECO:0000313" key="4">
    <source>
        <dbReference type="Proteomes" id="UP000315471"/>
    </source>
</evidence>
<feature type="region of interest" description="Disordered" evidence="1">
    <location>
        <begin position="315"/>
        <end position="341"/>
    </location>
</feature>
<keyword evidence="2" id="KW-0472">Membrane</keyword>
<reference evidence="3 4" key="1">
    <citation type="submission" date="2019-02" db="EMBL/GenBank/DDBJ databases">
        <title>Deep-cultivation of Planctomycetes and their phenomic and genomic characterization uncovers novel biology.</title>
        <authorList>
            <person name="Wiegand S."/>
            <person name="Jogler M."/>
            <person name="Boedeker C."/>
            <person name="Pinto D."/>
            <person name="Vollmers J."/>
            <person name="Rivas-Marin E."/>
            <person name="Kohn T."/>
            <person name="Peeters S.H."/>
            <person name="Heuer A."/>
            <person name="Rast P."/>
            <person name="Oberbeckmann S."/>
            <person name="Bunk B."/>
            <person name="Jeske O."/>
            <person name="Meyerdierks A."/>
            <person name="Storesund J.E."/>
            <person name="Kallscheuer N."/>
            <person name="Luecker S."/>
            <person name="Lage O.M."/>
            <person name="Pohl T."/>
            <person name="Merkel B.J."/>
            <person name="Hornburger P."/>
            <person name="Mueller R.-W."/>
            <person name="Bruemmer F."/>
            <person name="Labrenz M."/>
            <person name="Spormann A.M."/>
            <person name="Op Den Camp H."/>
            <person name="Overmann J."/>
            <person name="Amann R."/>
            <person name="Jetten M.S.M."/>
            <person name="Mascher T."/>
            <person name="Medema M.H."/>
            <person name="Devos D.P."/>
            <person name="Kaster A.-K."/>
            <person name="Ovreas L."/>
            <person name="Rohde M."/>
            <person name="Galperin M.Y."/>
            <person name="Jogler C."/>
        </authorList>
    </citation>
    <scope>NUCLEOTIDE SEQUENCE [LARGE SCALE GENOMIC DNA]</scope>
    <source>
        <strain evidence="3 4">Q31b</strain>
    </source>
</reference>
<proteinExistence type="predicted"/>
<keyword evidence="2" id="KW-1133">Transmembrane helix</keyword>
<name>A0A5C6E8H8_9BACT</name>
<dbReference type="OrthoDB" id="257839at2"/>
<dbReference type="AlphaFoldDB" id="A0A5C6E8H8"/>
<gene>
    <name evidence="3" type="ORF">Q31b_02790</name>
</gene>
<accession>A0A5C6E8H8</accession>
<keyword evidence="2" id="KW-0812">Transmembrane</keyword>
<evidence type="ECO:0000313" key="3">
    <source>
        <dbReference type="EMBL" id="TWU45108.1"/>
    </source>
</evidence>
<feature type="transmembrane region" description="Helical" evidence="2">
    <location>
        <begin position="81"/>
        <end position="104"/>
    </location>
</feature>
<keyword evidence="4" id="KW-1185">Reference proteome</keyword>
<organism evidence="3 4">
    <name type="scientific">Novipirellula aureliae</name>
    <dbReference type="NCBI Taxonomy" id="2527966"/>
    <lineage>
        <taxon>Bacteria</taxon>
        <taxon>Pseudomonadati</taxon>
        <taxon>Planctomycetota</taxon>
        <taxon>Planctomycetia</taxon>
        <taxon>Pirellulales</taxon>
        <taxon>Pirellulaceae</taxon>
        <taxon>Novipirellula</taxon>
    </lineage>
</organism>
<sequence length="341" mass="38077" precursor="true">MIDRPEDFLSDWFDGDAENLCEQQGEYFQAFHEQVAESLLVHGLLSDVGSRDENRDAKRIRNLMSAIDNESASGQKPVRRYAILVSTIAIAASLLFAAVLLLPLQNVSAGRLCLEKVIEAAARPFDRTYRVHVVEEYPRDKKPRNLSQEAWDREAEQQLDGATLFVRGADQYVLTAMLRSGIQRTTGSDGKVSWAFREGGPVHVSEDLNRFRGGVPGQQQDIPFMNIHSHLSQLQNGYQIELMHEQGKTTDGSVLSQLVGIRKSSEVRGPKQIEIWFDADNGTIHKMLLSGLPRGRGGPKSLELELIDQSDLAPDFFSHPFHHPQRNASEPAHSAGGENER</sequence>
<dbReference type="RefSeq" id="WP_146597877.1">
    <property type="nucleotide sequence ID" value="NZ_SJPY01000001.1"/>
</dbReference>
<evidence type="ECO:0000256" key="2">
    <source>
        <dbReference type="SAM" id="Phobius"/>
    </source>
</evidence>
<protein>
    <submittedName>
        <fullName evidence="3">Uncharacterized protein</fullName>
    </submittedName>
</protein>
<evidence type="ECO:0000256" key="1">
    <source>
        <dbReference type="SAM" id="MobiDB-lite"/>
    </source>
</evidence>
<dbReference type="Proteomes" id="UP000315471">
    <property type="component" value="Unassembled WGS sequence"/>
</dbReference>
<dbReference type="EMBL" id="SJPY01000001">
    <property type="protein sequence ID" value="TWU45108.1"/>
    <property type="molecule type" value="Genomic_DNA"/>
</dbReference>
<comment type="caution">
    <text evidence="3">The sequence shown here is derived from an EMBL/GenBank/DDBJ whole genome shotgun (WGS) entry which is preliminary data.</text>
</comment>